<sequence length="215" mass="24426">PFCTLPSIPKHTIPKDMTTEQIRSIIDQLDILKVNSVSFTGGEPTLRKDLPDLIKYIGKNYSFYTGVATNGFLLPKLLKKYPFEGLDYILISLDFPNAKLHDRYRGIKVFDKVIEGIKIAQDRGINVIISTVVMKENLDLMEDMVSLANDLNCTIEILPVEDITREINGKAYRIEKINDFIPDINIWGSNVLKLRNKYSNMVTDLYTVLIIENGG</sequence>
<dbReference type="Pfam" id="PF04055">
    <property type="entry name" value="Radical_SAM"/>
    <property type="match status" value="1"/>
</dbReference>
<evidence type="ECO:0000259" key="5">
    <source>
        <dbReference type="PROSITE" id="PS51918"/>
    </source>
</evidence>
<dbReference type="GO" id="GO:0003824">
    <property type="term" value="F:catalytic activity"/>
    <property type="evidence" value="ECO:0007669"/>
    <property type="project" value="InterPro"/>
</dbReference>
<gene>
    <name evidence="6" type="ORF">S03H2_64616</name>
</gene>
<keyword evidence="3" id="KW-0408">Iron</keyword>
<dbReference type="PANTHER" id="PTHR11228:SF7">
    <property type="entry name" value="PQQA PEPTIDE CYCLASE"/>
    <property type="match status" value="1"/>
</dbReference>
<evidence type="ECO:0000256" key="3">
    <source>
        <dbReference type="ARBA" id="ARBA00023004"/>
    </source>
</evidence>
<evidence type="ECO:0000313" key="6">
    <source>
        <dbReference type="EMBL" id="GAH80065.1"/>
    </source>
</evidence>
<keyword evidence="2" id="KW-0479">Metal-binding</keyword>
<feature type="non-terminal residue" evidence="6">
    <location>
        <position position="1"/>
    </location>
</feature>
<keyword evidence="4" id="KW-0411">Iron-sulfur</keyword>
<comment type="caution">
    <text evidence="6">The sequence shown here is derived from an EMBL/GenBank/DDBJ whole genome shotgun (WGS) entry which is preliminary data.</text>
</comment>
<dbReference type="PANTHER" id="PTHR11228">
    <property type="entry name" value="RADICAL SAM DOMAIN PROTEIN"/>
    <property type="match status" value="1"/>
</dbReference>
<dbReference type="GO" id="GO:0051536">
    <property type="term" value="F:iron-sulfur cluster binding"/>
    <property type="evidence" value="ECO:0007669"/>
    <property type="project" value="UniProtKB-KW"/>
</dbReference>
<evidence type="ECO:0000256" key="4">
    <source>
        <dbReference type="ARBA" id="ARBA00023014"/>
    </source>
</evidence>
<dbReference type="GO" id="GO:0046872">
    <property type="term" value="F:metal ion binding"/>
    <property type="evidence" value="ECO:0007669"/>
    <property type="project" value="UniProtKB-KW"/>
</dbReference>
<accession>X1JEY1</accession>
<keyword evidence="1" id="KW-0949">S-adenosyl-L-methionine</keyword>
<organism evidence="6">
    <name type="scientific">marine sediment metagenome</name>
    <dbReference type="NCBI Taxonomy" id="412755"/>
    <lineage>
        <taxon>unclassified sequences</taxon>
        <taxon>metagenomes</taxon>
        <taxon>ecological metagenomes</taxon>
    </lineage>
</organism>
<dbReference type="InterPro" id="IPR050377">
    <property type="entry name" value="Radical_SAM_PqqE_MftC-like"/>
</dbReference>
<dbReference type="PROSITE" id="PS51918">
    <property type="entry name" value="RADICAL_SAM"/>
    <property type="match status" value="1"/>
</dbReference>
<reference evidence="6" key="1">
    <citation type="journal article" date="2014" name="Front. Microbiol.">
        <title>High frequency of phylogenetically diverse reductive dehalogenase-homologous genes in deep subseafloor sedimentary metagenomes.</title>
        <authorList>
            <person name="Kawai M."/>
            <person name="Futagami T."/>
            <person name="Toyoda A."/>
            <person name="Takaki Y."/>
            <person name="Nishi S."/>
            <person name="Hori S."/>
            <person name="Arai W."/>
            <person name="Tsubouchi T."/>
            <person name="Morono Y."/>
            <person name="Uchiyama I."/>
            <person name="Ito T."/>
            <person name="Fujiyama A."/>
            <person name="Inagaki F."/>
            <person name="Takami H."/>
        </authorList>
    </citation>
    <scope>NUCLEOTIDE SEQUENCE</scope>
    <source>
        <strain evidence="6">Expedition CK06-06</strain>
    </source>
</reference>
<name>X1JEY1_9ZZZZ</name>
<feature type="domain" description="Radical SAM core" evidence="5">
    <location>
        <begin position="1"/>
        <end position="204"/>
    </location>
</feature>
<evidence type="ECO:0000256" key="1">
    <source>
        <dbReference type="ARBA" id="ARBA00022691"/>
    </source>
</evidence>
<dbReference type="InterPro" id="IPR058240">
    <property type="entry name" value="rSAM_sf"/>
</dbReference>
<dbReference type="EMBL" id="BARU01041996">
    <property type="protein sequence ID" value="GAH80065.1"/>
    <property type="molecule type" value="Genomic_DNA"/>
</dbReference>
<feature type="non-terminal residue" evidence="6">
    <location>
        <position position="215"/>
    </location>
</feature>
<evidence type="ECO:0000256" key="2">
    <source>
        <dbReference type="ARBA" id="ARBA00022723"/>
    </source>
</evidence>
<dbReference type="CDD" id="cd01335">
    <property type="entry name" value="Radical_SAM"/>
    <property type="match status" value="1"/>
</dbReference>
<dbReference type="InterPro" id="IPR007197">
    <property type="entry name" value="rSAM"/>
</dbReference>
<dbReference type="InterPro" id="IPR013785">
    <property type="entry name" value="Aldolase_TIM"/>
</dbReference>
<protein>
    <recommendedName>
        <fullName evidence="5">Radical SAM core domain-containing protein</fullName>
    </recommendedName>
</protein>
<proteinExistence type="predicted"/>
<dbReference type="SUPFAM" id="SSF102114">
    <property type="entry name" value="Radical SAM enzymes"/>
    <property type="match status" value="1"/>
</dbReference>
<dbReference type="Gene3D" id="3.20.20.70">
    <property type="entry name" value="Aldolase class I"/>
    <property type="match status" value="1"/>
</dbReference>
<dbReference type="AlphaFoldDB" id="X1JEY1"/>